<dbReference type="EMBL" id="KI397253">
    <property type="protein sequence ID" value="ERM96098.1"/>
    <property type="molecule type" value="Genomic_DNA"/>
</dbReference>
<gene>
    <name evidence="1" type="ORF">AMTR_s04480p00003730</name>
</gene>
<accession>U5CUP4</accession>
<dbReference type="HOGENOM" id="CLU_1901587_0_0_1"/>
<keyword evidence="2" id="KW-1185">Reference proteome</keyword>
<protein>
    <submittedName>
        <fullName evidence="1">Uncharacterized protein</fullName>
    </submittedName>
</protein>
<dbReference type="Proteomes" id="UP000017836">
    <property type="component" value="Unassembled WGS sequence"/>
</dbReference>
<feature type="non-terminal residue" evidence="1">
    <location>
        <position position="134"/>
    </location>
</feature>
<organism evidence="1 2">
    <name type="scientific">Amborella trichopoda</name>
    <dbReference type="NCBI Taxonomy" id="13333"/>
    <lineage>
        <taxon>Eukaryota</taxon>
        <taxon>Viridiplantae</taxon>
        <taxon>Streptophyta</taxon>
        <taxon>Embryophyta</taxon>
        <taxon>Tracheophyta</taxon>
        <taxon>Spermatophyta</taxon>
        <taxon>Magnoliopsida</taxon>
        <taxon>Amborellales</taxon>
        <taxon>Amborellaceae</taxon>
        <taxon>Amborella</taxon>
    </lineage>
</organism>
<proteinExistence type="predicted"/>
<sequence>LSTRTSLLIPPEDTPEPMLTSIGVETPSTNSAEILITEAEVLVATPPSTEPSEVNAQPLLLAEANISTANAPDSNETDVVPPPLVEVNVPEVQAVNPATDLVIVPALPEALVQFTMKYSTNLGEGQKKMGQEVV</sequence>
<name>U5CUP4_AMBTC</name>
<evidence type="ECO:0000313" key="1">
    <source>
        <dbReference type="EMBL" id="ERM96098.1"/>
    </source>
</evidence>
<feature type="non-terminal residue" evidence="1">
    <location>
        <position position="1"/>
    </location>
</feature>
<evidence type="ECO:0000313" key="2">
    <source>
        <dbReference type="Proteomes" id="UP000017836"/>
    </source>
</evidence>
<reference evidence="2" key="1">
    <citation type="journal article" date="2013" name="Science">
        <title>The Amborella genome and the evolution of flowering plants.</title>
        <authorList>
            <consortium name="Amborella Genome Project"/>
        </authorList>
    </citation>
    <scope>NUCLEOTIDE SEQUENCE [LARGE SCALE GENOMIC DNA]</scope>
</reference>
<dbReference type="AlphaFoldDB" id="U5CUP4"/>
<dbReference type="Gramene" id="ERM96098">
    <property type="protein sequence ID" value="ERM96098"/>
    <property type="gene ID" value="AMTR_s04480p00003730"/>
</dbReference>